<protein>
    <submittedName>
        <fullName evidence="1">Uncharacterized protein</fullName>
    </submittedName>
</protein>
<reference evidence="2" key="1">
    <citation type="journal article" date="2023" name="Front. Plant Sci.">
        <title>Chromosomal-level genome assembly of Melastoma candidum provides insights into trichome evolution.</title>
        <authorList>
            <person name="Zhong Y."/>
            <person name="Wu W."/>
            <person name="Sun C."/>
            <person name="Zou P."/>
            <person name="Liu Y."/>
            <person name="Dai S."/>
            <person name="Zhou R."/>
        </authorList>
    </citation>
    <scope>NUCLEOTIDE SEQUENCE [LARGE SCALE GENOMIC DNA]</scope>
</reference>
<evidence type="ECO:0000313" key="2">
    <source>
        <dbReference type="Proteomes" id="UP001057402"/>
    </source>
</evidence>
<proteinExistence type="predicted"/>
<keyword evidence="2" id="KW-1185">Reference proteome</keyword>
<sequence length="79" mass="8732">MGRSHFLAIVLVSVLLSSSFHQGIGRRMMEEEEGQATHGGSVIVEMGMRKMVEVMDYSEPEPNTNPRSGFLTIPSPPTR</sequence>
<organism evidence="1 2">
    <name type="scientific">Melastoma candidum</name>
    <dbReference type="NCBI Taxonomy" id="119954"/>
    <lineage>
        <taxon>Eukaryota</taxon>
        <taxon>Viridiplantae</taxon>
        <taxon>Streptophyta</taxon>
        <taxon>Embryophyta</taxon>
        <taxon>Tracheophyta</taxon>
        <taxon>Spermatophyta</taxon>
        <taxon>Magnoliopsida</taxon>
        <taxon>eudicotyledons</taxon>
        <taxon>Gunneridae</taxon>
        <taxon>Pentapetalae</taxon>
        <taxon>rosids</taxon>
        <taxon>malvids</taxon>
        <taxon>Myrtales</taxon>
        <taxon>Melastomataceae</taxon>
        <taxon>Melastomatoideae</taxon>
        <taxon>Melastomateae</taxon>
        <taxon>Melastoma</taxon>
    </lineage>
</organism>
<dbReference type="Proteomes" id="UP001057402">
    <property type="component" value="Chromosome 6"/>
</dbReference>
<dbReference type="EMBL" id="CM042885">
    <property type="protein sequence ID" value="KAI4366686.1"/>
    <property type="molecule type" value="Genomic_DNA"/>
</dbReference>
<gene>
    <name evidence="1" type="ORF">MLD38_022533</name>
</gene>
<comment type="caution">
    <text evidence="1">The sequence shown here is derived from an EMBL/GenBank/DDBJ whole genome shotgun (WGS) entry which is preliminary data.</text>
</comment>
<name>A0ACB9QJG5_9MYRT</name>
<evidence type="ECO:0000313" key="1">
    <source>
        <dbReference type="EMBL" id="KAI4366686.1"/>
    </source>
</evidence>
<accession>A0ACB9QJG5</accession>